<dbReference type="SUPFAM" id="SSF55785">
    <property type="entry name" value="PYP-like sensor domain (PAS domain)"/>
    <property type="match status" value="1"/>
</dbReference>
<dbReference type="InterPro" id="IPR013656">
    <property type="entry name" value="PAS_4"/>
</dbReference>
<dbReference type="Gene3D" id="3.30.450.20">
    <property type="entry name" value="PAS domain"/>
    <property type="match status" value="1"/>
</dbReference>
<dbReference type="AlphaFoldDB" id="A0A7V8FP34"/>
<dbReference type="Pfam" id="PF08448">
    <property type="entry name" value="PAS_4"/>
    <property type="match status" value="1"/>
</dbReference>
<dbReference type="Proteomes" id="UP000461670">
    <property type="component" value="Unassembled WGS sequence"/>
</dbReference>
<evidence type="ECO:0000313" key="2">
    <source>
        <dbReference type="EMBL" id="KAF1021378.1"/>
    </source>
</evidence>
<evidence type="ECO:0000259" key="1">
    <source>
        <dbReference type="PROSITE" id="PS50112"/>
    </source>
</evidence>
<dbReference type="CDD" id="cd00130">
    <property type="entry name" value="PAS"/>
    <property type="match status" value="1"/>
</dbReference>
<dbReference type="PROSITE" id="PS50112">
    <property type="entry name" value="PAS"/>
    <property type="match status" value="1"/>
</dbReference>
<evidence type="ECO:0000313" key="3">
    <source>
        <dbReference type="Proteomes" id="UP000461670"/>
    </source>
</evidence>
<dbReference type="SMART" id="SM00091">
    <property type="entry name" value="PAS"/>
    <property type="match status" value="1"/>
</dbReference>
<name>A0A7V8FP34_9BURK</name>
<comment type="caution">
    <text evidence="2">The sequence shown here is derived from an EMBL/GenBank/DDBJ whole genome shotgun (WGS) entry which is preliminary data.</text>
</comment>
<dbReference type="InterPro" id="IPR000014">
    <property type="entry name" value="PAS"/>
</dbReference>
<sequence>MPLDPSHLDSDVVDSLSQGVLVCDAEGVVLRVNACLARLTGYLADELTGLHASLLFDPAELSRRIAELPFLAMHEPGRWTDGVLLPPAQGRIWHPRWRRV</sequence>
<dbReference type="EMBL" id="WNDQ01000022">
    <property type="protein sequence ID" value="KAF1021378.1"/>
    <property type="molecule type" value="Genomic_DNA"/>
</dbReference>
<accession>A0A7V8FP34</accession>
<dbReference type="InterPro" id="IPR035965">
    <property type="entry name" value="PAS-like_dom_sf"/>
</dbReference>
<reference evidence="3" key="1">
    <citation type="journal article" date="2020" name="MBio">
        <title>Horizontal gene transfer to a defensive symbiont with a reduced genome amongst a multipartite beetle microbiome.</title>
        <authorList>
            <person name="Waterworth S.C."/>
            <person name="Florez L.V."/>
            <person name="Rees E.R."/>
            <person name="Hertweck C."/>
            <person name="Kaltenpoth M."/>
            <person name="Kwan J.C."/>
        </authorList>
    </citation>
    <scope>NUCLEOTIDE SEQUENCE [LARGE SCALE GENOMIC DNA]</scope>
</reference>
<dbReference type="NCBIfam" id="TIGR00229">
    <property type="entry name" value="sensory_box"/>
    <property type="match status" value="1"/>
</dbReference>
<feature type="domain" description="PAS" evidence="1">
    <location>
        <begin position="12"/>
        <end position="49"/>
    </location>
</feature>
<protein>
    <recommendedName>
        <fullName evidence="1">PAS domain-containing protein</fullName>
    </recommendedName>
</protein>
<proteinExistence type="predicted"/>
<organism evidence="2 3">
    <name type="scientific">Paracidovorax wautersii</name>
    <dbReference type="NCBI Taxonomy" id="1177982"/>
    <lineage>
        <taxon>Bacteria</taxon>
        <taxon>Pseudomonadati</taxon>
        <taxon>Pseudomonadota</taxon>
        <taxon>Betaproteobacteria</taxon>
        <taxon>Burkholderiales</taxon>
        <taxon>Comamonadaceae</taxon>
        <taxon>Paracidovorax</taxon>
    </lineage>
</organism>
<gene>
    <name evidence="2" type="ORF">GAK30_01863</name>
</gene>